<reference evidence="2 3" key="1">
    <citation type="submission" date="2018-09" db="EMBL/GenBank/DDBJ databases">
        <authorList>
            <person name="Zhu H."/>
        </authorList>
    </citation>
    <scope>NUCLEOTIDE SEQUENCE [LARGE SCALE GENOMIC DNA]</scope>
    <source>
        <strain evidence="2 3">K2S05-167</strain>
    </source>
</reference>
<evidence type="ECO:0000256" key="1">
    <source>
        <dbReference type="SAM" id="Phobius"/>
    </source>
</evidence>
<comment type="caution">
    <text evidence="2">The sequence shown here is derived from an EMBL/GenBank/DDBJ whole genome shotgun (WGS) entry which is preliminary data.</text>
</comment>
<feature type="transmembrane region" description="Helical" evidence="1">
    <location>
        <begin position="147"/>
        <end position="166"/>
    </location>
</feature>
<protein>
    <submittedName>
        <fullName evidence="2">Uncharacterized protein</fullName>
    </submittedName>
</protein>
<feature type="transmembrane region" description="Helical" evidence="1">
    <location>
        <begin position="172"/>
        <end position="191"/>
    </location>
</feature>
<keyword evidence="3" id="KW-1185">Reference proteome</keyword>
<accession>A0A418VCF8</accession>
<gene>
    <name evidence="2" type="ORF">D3875_17080</name>
</gene>
<keyword evidence="1" id="KW-0472">Membrane</keyword>
<evidence type="ECO:0000313" key="3">
    <source>
        <dbReference type="Proteomes" id="UP000286287"/>
    </source>
</evidence>
<dbReference type="OrthoDB" id="59923at2"/>
<organism evidence="2 3">
    <name type="scientific">Deinococcus cavernae</name>
    <dbReference type="NCBI Taxonomy" id="2320857"/>
    <lineage>
        <taxon>Bacteria</taxon>
        <taxon>Thermotogati</taxon>
        <taxon>Deinococcota</taxon>
        <taxon>Deinococci</taxon>
        <taxon>Deinococcales</taxon>
        <taxon>Deinococcaceae</taxon>
        <taxon>Deinococcus</taxon>
    </lineage>
</organism>
<dbReference type="AlphaFoldDB" id="A0A418VCF8"/>
<keyword evidence="1" id="KW-0812">Transmembrane</keyword>
<feature type="transmembrane region" description="Helical" evidence="1">
    <location>
        <begin position="12"/>
        <end position="30"/>
    </location>
</feature>
<sequence length="289" mass="32792">MQYPEDRAALAHAALIDTTLTTILISFLFTPKAQRTLKEPLTIALRGVALTALAFPEMRQYLWLELLGLTVSAAYLLRGLRTPLPAGFNDLDDLERTYAFWTRFTRSPRMLRSVLFEWTLLKHLFFRPKLPEGTHFGTRYGATTGSLLTLLIFGSVVEGMLSHVLLERWNHLAAWIWTGLNAFGLVWLLAYGRALNTRPITITHRRLYLRSGLHWTGSTPTANVRHIQPYHKEDDADAVNIAVDVKPNLTLEFITPVQLHGIYLTERQPTKIALHVDDPKAFTAALKPE</sequence>
<dbReference type="Proteomes" id="UP000286287">
    <property type="component" value="Unassembled WGS sequence"/>
</dbReference>
<keyword evidence="1" id="KW-1133">Transmembrane helix</keyword>
<name>A0A418VCF8_9DEIO</name>
<proteinExistence type="predicted"/>
<evidence type="ECO:0000313" key="2">
    <source>
        <dbReference type="EMBL" id="RJF73838.1"/>
    </source>
</evidence>
<dbReference type="EMBL" id="QYUJ01000014">
    <property type="protein sequence ID" value="RJF73838.1"/>
    <property type="molecule type" value="Genomic_DNA"/>
</dbReference>